<feature type="transmembrane region" description="Helical" evidence="8">
    <location>
        <begin position="12"/>
        <end position="33"/>
    </location>
</feature>
<dbReference type="OrthoDB" id="9808399at2"/>
<name>A0A1G7Z7E8_9HYPH</name>
<dbReference type="PANTHER" id="PTHR43848:SF2">
    <property type="entry name" value="PUTRESCINE TRANSPORT SYSTEM PERMEASE PROTEIN POTI"/>
    <property type="match status" value="1"/>
</dbReference>
<evidence type="ECO:0000256" key="1">
    <source>
        <dbReference type="ARBA" id="ARBA00004651"/>
    </source>
</evidence>
<evidence type="ECO:0000256" key="8">
    <source>
        <dbReference type="RuleBase" id="RU363032"/>
    </source>
</evidence>
<dbReference type="InterPro" id="IPR000515">
    <property type="entry name" value="MetI-like"/>
</dbReference>
<dbReference type="EMBL" id="FNCS01000018">
    <property type="protein sequence ID" value="SDH04628.1"/>
    <property type="molecule type" value="Genomic_DNA"/>
</dbReference>
<feature type="transmembrane region" description="Helical" evidence="8">
    <location>
        <begin position="232"/>
        <end position="251"/>
    </location>
</feature>
<feature type="domain" description="ABC transmembrane type-1" evidence="9">
    <location>
        <begin position="64"/>
        <end position="251"/>
    </location>
</feature>
<evidence type="ECO:0000256" key="3">
    <source>
        <dbReference type="ARBA" id="ARBA00022448"/>
    </source>
</evidence>
<dbReference type="AlphaFoldDB" id="A0A1G7Z7E8"/>
<evidence type="ECO:0000256" key="4">
    <source>
        <dbReference type="ARBA" id="ARBA00022475"/>
    </source>
</evidence>
<dbReference type="Pfam" id="PF00528">
    <property type="entry name" value="BPD_transp_1"/>
    <property type="match status" value="1"/>
</dbReference>
<dbReference type="PROSITE" id="PS50928">
    <property type="entry name" value="ABC_TM1"/>
    <property type="match status" value="1"/>
</dbReference>
<sequence length="276" mass="30567">MMHHLGKVALPVYFWLFVTWLFLPLFVMAAMGFRDSNFVAFPIQSWTTDWYQSVLDDREILASLWVSLQVAVLSTILGLGIGTPMAFMVARFHGVWRAILITIIVMPAFIPIVVSAIALRMFIGNFGIQTGLVAIAFGHAVSSVPFVVVMLLTRLNSMSPNLADAARDLGADEFIIFFRVVLPYLSPALFGAFMFCMLLSFEDFTRSFFLGSFDPTFPVLLFARLRFGFDPGLAAISTLVLVATIALGIYAERFTRKRTAPAKQGRLAASGDDKNV</sequence>
<proteinExistence type="inferred from homology"/>
<dbReference type="Proteomes" id="UP000199495">
    <property type="component" value="Unassembled WGS sequence"/>
</dbReference>
<dbReference type="PANTHER" id="PTHR43848">
    <property type="entry name" value="PUTRESCINE TRANSPORT SYSTEM PERMEASE PROTEIN POTI"/>
    <property type="match status" value="1"/>
</dbReference>
<dbReference type="GO" id="GO:0055085">
    <property type="term" value="P:transmembrane transport"/>
    <property type="evidence" value="ECO:0007669"/>
    <property type="project" value="InterPro"/>
</dbReference>
<gene>
    <name evidence="10" type="ORF">SAMN04487974_11813</name>
</gene>
<keyword evidence="7 8" id="KW-0472">Membrane</keyword>
<evidence type="ECO:0000256" key="7">
    <source>
        <dbReference type="ARBA" id="ARBA00023136"/>
    </source>
</evidence>
<protein>
    <submittedName>
        <fullName evidence="10">Spermidine/putrescine transport system permease protein</fullName>
    </submittedName>
</protein>
<reference evidence="10 11" key="1">
    <citation type="submission" date="2016-10" db="EMBL/GenBank/DDBJ databases">
        <authorList>
            <person name="de Groot N.N."/>
        </authorList>
    </citation>
    <scope>NUCLEOTIDE SEQUENCE [LARGE SCALE GENOMIC DNA]</scope>
    <source>
        <strain evidence="10 11">CGMCC 1.10267</strain>
    </source>
</reference>
<evidence type="ECO:0000313" key="11">
    <source>
        <dbReference type="Proteomes" id="UP000199495"/>
    </source>
</evidence>
<feature type="transmembrane region" description="Helical" evidence="8">
    <location>
        <begin position="174"/>
        <end position="201"/>
    </location>
</feature>
<evidence type="ECO:0000313" key="10">
    <source>
        <dbReference type="EMBL" id="SDH04628.1"/>
    </source>
</evidence>
<dbReference type="GO" id="GO:0005886">
    <property type="term" value="C:plasma membrane"/>
    <property type="evidence" value="ECO:0007669"/>
    <property type="project" value="UniProtKB-SubCell"/>
</dbReference>
<organism evidence="10 11">
    <name type="scientific">Pelagibacterium luteolum</name>
    <dbReference type="NCBI Taxonomy" id="440168"/>
    <lineage>
        <taxon>Bacteria</taxon>
        <taxon>Pseudomonadati</taxon>
        <taxon>Pseudomonadota</taxon>
        <taxon>Alphaproteobacteria</taxon>
        <taxon>Hyphomicrobiales</taxon>
        <taxon>Devosiaceae</taxon>
        <taxon>Pelagibacterium</taxon>
    </lineage>
</organism>
<keyword evidence="4" id="KW-1003">Cell membrane</keyword>
<keyword evidence="3 8" id="KW-0813">Transport</keyword>
<evidence type="ECO:0000256" key="6">
    <source>
        <dbReference type="ARBA" id="ARBA00022989"/>
    </source>
</evidence>
<feature type="transmembrane region" description="Helical" evidence="8">
    <location>
        <begin position="60"/>
        <end position="82"/>
    </location>
</feature>
<keyword evidence="6 8" id="KW-1133">Transmembrane helix</keyword>
<comment type="subcellular location">
    <subcellularLocation>
        <location evidence="1 8">Cell membrane</location>
        <topology evidence="1 8">Multi-pass membrane protein</topology>
    </subcellularLocation>
</comment>
<feature type="transmembrane region" description="Helical" evidence="8">
    <location>
        <begin position="94"/>
        <end position="119"/>
    </location>
</feature>
<keyword evidence="5 8" id="KW-0812">Transmembrane</keyword>
<evidence type="ECO:0000256" key="5">
    <source>
        <dbReference type="ARBA" id="ARBA00022692"/>
    </source>
</evidence>
<comment type="similarity">
    <text evidence="2">Belongs to the binding-protein-dependent transport system permease family. CysTW subfamily.</text>
</comment>
<dbReference type="CDD" id="cd06261">
    <property type="entry name" value="TM_PBP2"/>
    <property type="match status" value="1"/>
</dbReference>
<dbReference type="SUPFAM" id="SSF161098">
    <property type="entry name" value="MetI-like"/>
    <property type="match status" value="1"/>
</dbReference>
<dbReference type="STRING" id="440168.SAMN04487974_11813"/>
<evidence type="ECO:0000256" key="2">
    <source>
        <dbReference type="ARBA" id="ARBA00007069"/>
    </source>
</evidence>
<feature type="transmembrane region" description="Helical" evidence="8">
    <location>
        <begin position="131"/>
        <end position="153"/>
    </location>
</feature>
<dbReference type="Gene3D" id="1.10.3720.10">
    <property type="entry name" value="MetI-like"/>
    <property type="match status" value="1"/>
</dbReference>
<accession>A0A1G7Z7E8</accession>
<dbReference type="RefSeq" id="WP_090598539.1">
    <property type="nucleotide sequence ID" value="NZ_FNCS01000018.1"/>
</dbReference>
<dbReference type="InterPro" id="IPR051789">
    <property type="entry name" value="Bact_Polyamine_Transport"/>
</dbReference>
<evidence type="ECO:0000259" key="9">
    <source>
        <dbReference type="PROSITE" id="PS50928"/>
    </source>
</evidence>
<keyword evidence="11" id="KW-1185">Reference proteome</keyword>
<dbReference type="InterPro" id="IPR035906">
    <property type="entry name" value="MetI-like_sf"/>
</dbReference>